<organism evidence="2 3">
    <name type="scientific">Legionella lytica</name>
    <dbReference type="NCBI Taxonomy" id="96232"/>
    <lineage>
        <taxon>Bacteria</taxon>
        <taxon>Pseudomonadati</taxon>
        <taxon>Pseudomonadota</taxon>
        <taxon>Gammaproteobacteria</taxon>
        <taxon>Legionellales</taxon>
        <taxon>Legionellaceae</taxon>
        <taxon>Legionella</taxon>
    </lineage>
</organism>
<sequence>MAKFKSLEERMKHKQGKLIPASMWKDNQLFNETLEESVISIMKAGSSEATILSLDKYKSKLNDQWKKKQAWLGIALAQPNNFSLLEETAKKLEFNKKTLFSLFAVLGNLVFLDTYTKQFQSSQEVLDLIKDNEFYAYRKGAEHGHAEILNYLESKASSLTREMILAENYAAYKNAASNGHVAVLKDLEAKASELVIKMIEAQNYYAFRMGAKNGHISVLSHLESKAPQLFEHMVEADNFRAYRASVENAQIEASHWLLSKSSRCFAYAEAHVQEFGKASVNPFISQHLSALHREALNFPPPGVFDIQSLEQAKICFYLVRNLIRRNERALDDEIKFLLNLPSVKALAHMAVTPEQPNELIRLALTTGNQDAATILLNIPEVKSLTEENDYYRAEARGELDLSQLCKDGESSMTALTTGEQKRLDDAIKRYGPTLKSRGMSNLMSDLRAQLIERYTANPASIVDRDGKRIILPMDFAEFKHLKLKENEYQLALKAYYQNKDHSAWRYLSKPNPWMHPDAEYVYQDKKTLAKWSTFEDYQPLIGLLWLAAKDKETEPTEGHTFESRLNHYVDELALIGRSHNWDKTRVTSKEKLEEYDDLEGDRPSCYSGVKRRLFQSVLGHPLISIVTEDVILGEVRNFAREHFQSCIREDNKAALKAAFEDYIININNISEPNKNLLTALNISAVKQREFEHYLTTKYGAQYSEDFVFMNIVRTKMTLSASTSDFFGNCHALMLDGTAGLYQMLESPAEQKQEKVKVGHIGFFKPKPKETTLNGVDDTLSAHSSSSSQTSQKG</sequence>
<evidence type="ECO:0000313" key="2">
    <source>
        <dbReference type="EMBL" id="MFJ1269353.1"/>
    </source>
</evidence>
<dbReference type="Gene3D" id="1.25.40.20">
    <property type="entry name" value="Ankyrin repeat-containing domain"/>
    <property type="match status" value="1"/>
</dbReference>
<evidence type="ECO:0008006" key="4">
    <source>
        <dbReference type="Google" id="ProtNLM"/>
    </source>
</evidence>
<dbReference type="InterPro" id="IPR036770">
    <property type="entry name" value="Ankyrin_rpt-contain_sf"/>
</dbReference>
<feature type="region of interest" description="Disordered" evidence="1">
    <location>
        <begin position="764"/>
        <end position="793"/>
    </location>
</feature>
<name>A0ABW8D9I1_9GAMM</name>
<proteinExistence type="predicted"/>
<gene>
    <name evidence="2" type="ORF">ACD661_12365</name>
</gene>
<dbReference type="Proteomes" id="UP001615550">
    <property type="component" value="Unassembled WGS sequence"/>
</dbReference>
<accession>A0ABW8D9I1</accession>
<evidence type="ECO:0000313" key="3">
    <source>
        <dbReference type="Proteomes" id="UP001615550"/>
    </source>
</evidence>
<dbReference type="RefSeq" id="WP_400188176.1">
    <property type="nucleotide sequence ID" value="NZ_JBGORX010000005.1"/>
</dbReference>
<protein>
    <recommendedName>
        <fullName evidence="4">Ankyrin repeats (3 copies)</fullName>
    </recommendedName>
</protein>
<dbReference type="SUPFAM" id="SSF140860">
    <property type="entry name" value="Pseudo ankyrin repeat-like"/>
    <property type="match status" value="1"/>
</dbReference>
<dbReference type="EMBL" id="JBGORX010000005">
    <property type="protein sequence ID" value="MFJ1269353.1"/>
    <property type="molecule type" value="Genomic_DNA"/>
</dbReference>
<comment type="caution">
    <text evidence="2">The sequence shown here is derived from an EMBL/GenBank/DDBJ whole genome shotgun (WGS) entry which is preliminary data.</text>
</comment>
<reference evidence="2 3" key="1">
    <citation type="submission" date="2024-08" db="EMBL/GenBank/DDBJ databases">
        <title>Draft Genome Sequence of Legionella lytica strain DSB2004, Isolated From a Fire Sprinkler System.</title>
        <authorList>
            <person name="Everhart A.D."/>
            <person name="Kidane D.T."/>
            <person name="Farone A.L."/>
            <person name="Farone M.B."/>
        </authorList>
    </citation>
    <scope>NUCLEOTIDE SEQUENCE [LARGE SCALE GENOMIC DNA]</scope>
    <source>
        <strain evidence="2 3">DSB2004</strain>
    </source>
</reference>
<keyword evidence="3" id="KW-1185">Reference proteome</keyword>
<feature type="compositionally biased region" description="Low complexity" evidence="1">
    <location>
        <begin position="780"/>
        <end position="793"/>
    </location>
</feature>
<evidence type="ECO:0000256" key="1">
    <source>
        <dbReference type="SAM" id="MobiDB-lite"/>
    </source>
</evidence>